<dbReference type="Pfam" id="PF08578">
    <property type="entry name" value="DUF1765"/>
    <property type="match status" value="1"/>
</dbReference>
<dbReference type="InterPro" id="IPR013887">
    <property type="entry name" value="UPF0592"/>
</dbReference>
<accession>A0A0G4J5Z3</accession>
<sequence>MSGRLYAGPAEAPLYPGTLVEPWSGSFARHVAGIESCQALPMQLRMLEDLKVMFDKHSFSYRNDAEFVSGVNAILRLASLVLEILQKSFGVKRDVLGSLLIRSLERSELRLFIHPSAVKLAEPLRPLYINLLHRVWGYVKQQVTKPVDSKARTSFCLRISGILYLRLPAARCGILEALDLYADVDPASLSEPNAALLAELEDDLLRTRPAVRDSFMQWYNLLQHPDEWGSSTAEGQGQVQHADPIVPDCAAVQSLKQLAEKGPHSFTLSFVAGLFRQLQLIFTGLHPVRYDLIDSYGVVVRRAFLAFIHLGNDDRAHVSAFAKPIQLLALCIRATLYGTRVHDRAQIGMCLDTLDVLIEGWAKQDPLLGNPRTCLPFPQTGFCFDELRRALSILLADEDYQVLIRTLCFISAHLSRYYGRPRFDLVQGLLIDTHFFKLFLHWHRLVREAYHVLLVFKVRRGTSQPVSNATSNPARTSTEKGLLASFLSMFMKPAEFPTTAPPKDDIIDSGAHEQLSVLETPLERVMRLTKQRDAAQLLDMCQFDVCRCDMDSDDEAMDAALWIKIECHVNMVMKGPGCTLRLARAAAEEFKHVQDLAKSLQMRHLPNPGSFETLHPVLTYEIRTALNDAI</sequence>
<organism evidence="1 3">
    <name type="scientific">Plasmodiophora brassicae</name>
    <name type="common">Clubroot disease agent</name>
    <dbReference type="NCBI Taxonomy" id="37360"/>
    <lineage>
        <taxon>Eukaryota</taxon>
        <taxon>Sar</taxon>
        <taxon>Rhizaria</taxon>
        <taxon>Endomyxa</taxon>
        <taxon>Phytomyxea</taxon>
        <taxon>Plasmodiophorida</taxon>
        <taxon>Plasmodiophoridae</taxon>
        <taxon>Plasmodiophora</taxon>
    </lineage>
</organism>
<dbReference type="Proteomes" id="UP000039324">
    <property type="component" value="Unassembled WGS sequence"/>
</dbReference>
<name>A0A0G4J5Z3_PLABS</name>
<dbReference type="PANTHER" id="PTHR35397">
    <property type="entry name" value="C2 DOMAIN-CONTAINING PROTEIN-RELATED"/>
    <property type="match status" value="1"/>
</dbReference>
<keyword evidence="3" id="KW-1185">Reference proteome</keyword>
<dbReference type="EMBL" id="OVEO01000003">
    <property type="protein sequence ID" value="SPQ94905.1"/>
    <property type="molecule type" value="Genomic_DNA"/>
</dbReference>
<evidence type="ECO:0000313" key="2">
    <source>
        <dbReference type="EMBL" id="SPQ94905.1"/>
    </source>
</evidence>
<evidence type="ECO:0000313" key="1">
    <source>
        <dbReference type="EMBL" id="CEP02789.1"/>
    </source>
</evidence>
<proteinExistence type="predicted"/>
<dbReference type="EMBL" id="CDSF01000133">
    <property type="protein sequence ID" value="CEP02789.1"/>
    <property type="molecule type" value="Genomic_DNA"/>
</dbReference>
<gene>
    <name evidence="1" type="ORF">PBRA_002756</name>
    <name evidence="2" type="ORF">PLBR_LOCUS2120</name>
</gene>
<evidence type="ECO:0000313" key="4">
    <source>
        <dbReference type="Proteomes" id="UP000290189"/>
    </source>
</evidence>
<protein>
    <submittedName>
        <fullName evidence="1">Uncharacterized protein</fullName>
    </submittedName>
</protein>
<dbReference type="Proteomes" id="UP000290189">
    <property type="component" value="Unassembled WGS sequence"/>
</dbReference>
<evidence type="ECO:0000313" key="3">
    <source>
        <dbReference type="Proteomes" id="UP000039324"/>
    </source>
</evidence>
<dbReference type="AlphaFoldDB" id="A0A0G4J5Z3"/>
<reference evidence="1 3" key="1">
    <citation type="submission" date="2015-02" db="EMBL/GenBank/DDBJ databases">
        <authorList>
            <person name="Chooi Y.-H."/>
        </authorList>
    </citation>
    <scope>NUCLEOTIDE SEQUENCE [LARGE SCALE GENOMIC DNA]</scope>
    <source>
        <strain evidence="1">E3</strain>
    </source>
</reference>
<keyword evidence="2" id="KW-0496">Mitochondrion</keyword>
<dbReference type="OrthoDB" id="10644309at2759"/>
<reference evidence="2 4" key="2">
    <citation type="submission" date="2018-03" db="EMBL/GenBank/DDBJ databases">
        <authorList>
            <person name="Fogelqvist J."/>
        </authorList>
    </citation>
    <scope>NUCLEOTIDE SEQUENCE [LARGE SCALE GENOMIC DNA]</scope>
</reference>
<geneLocation type="mitochondrion" evidence="2"/>